<evidence type="ECO:0000313" key="6">
    <source>
        <dbReference type="Proteomes" id="UP000887540"/>
    </source>
</evidence>
<dbReference type="SUPFAM" id="SSF56300">
    <property type="entry name" value="Metallo-dependent phosphatases"/>
    <property type="match status" value="1"/>
</dbReference>
<dbReference type="WBParaSite" id="ACRNAN_scaffold6794.g19148.t1">
    <property type="protein sequence ID" value="ACRNAN_scaffold6794.g19148.t1"/>
    <property type="gene ID" value="ACRNAN_scaffold6794.g19148"/>
</dbReference>
<dbReference type="Gene3D" id="2.60.40.380">
    <property type="entry name" value="Purple acid phosphatase-like, N-terminal"/>
    <property type="match status" value="1"/>
</dbReference>
<organism evidence="6 7">
    <name type="scientific">Acrobeloides nanus</name>
    <dbReference type="NCBI Taxonomy" id="290746"/>
    <lineage>
        <taxon>Eukaryota</taxon>
        <taxon>Metazoa</taxon>
        <taxon>Ecdysozoa</taxon>
        <taxon>Nematoda</taxon>
        <taxon>Chromadorea</taxon>
        <taxon>Rhabditida</taxon>
        <taxon>Tylenchina</taxon>
        <taxon>Cephalobomorpha</taxon>
        <taxon>Cephaloboidea</taxon>
        <taxon>Cephalobidae</taxon>
        <taxon>Acrobeloides</taxon>
    </lineage>
</organism>
<evidence type="ECO:0000259" key="5">
    <source>
        <dbReference type="Pfam" id="PF16656"/>
    </source>
</evidence>
<feature type="domain" description="Purple acid phosphatase N-terminal" evidence="5">
    <location>
        <begin position="35"/>
        <end position="129"/>
    </location>
</feature>
<evidence type="ECO:0000256" key="3">
    <source>
        <dbReference type="RuleBase" id="RU361203"/>
    </source>
</evidence>
<sequence>MLKILSIVAYLLTRNLNLTQGLVINKNLVKKANPPEQVRISLAKEPDAMTITWTTMHHFVDESTVPKVNYGTNPFYLTQSQTASINKFAYKSKTQYIYTADLPNLQFGTTYYYQVGSTEGWSSTFNFITFPNGSNFPYTVAIYGDLGYKDGSSLPYLKQAMKNGEFDFVIHVGDIAYNLRTNDGQVGDDFLNAIQDIAAYKPYMVIAGNHEEDKGENFTHYRNRFAMPVNNPYADSMFYSFNLGPVHFVGLSTEYYAFYGTYGQQLAINQNNWLINDLKLKDGFDQMPGMEKPYLDNGVDLIFWGHKHSYERFYPVADNRVYKNASDPYHNPKAPVYITTGAAGSDSGYGTFDDPPNPASAI</sequence>
<accession>A0A914EC72</accession>
<dbReference type="InterPro" id="IPR004843">
    <property type="entry name" value="Calcineurin-like_PHP"/>
</dbReference>
<proteinExistence type="inferred from homology"/>
<dbReference type="GO" id="GO:0003993">
    <property type="term" value="F:acid phosphatase activity"/>
    <property type="evidence" value="ECO:0007669"/>
    <property type="project" value="UniProtKB-EC"/>
</dbReference>
<dbReference type="InterPro" id="IPR029052">
    <property type="entry name" value="Metallo-depent_PP-like"/>
</dbReference>
<dbReference type="Pfam" id="PF16656">
    <property type="entry name" value="Pur_ac_phosph_N"/>
    <property type="match status" value="1"/>
</dbReference>
<keyword evidence="6" id="KW-1185">Reference proteome</keyword>
<dbReference type="PANTHER" id="PTHR45867">
    <property type="entry name" value="PURPLE ACID PHOSPHATASE"/>
    <property type="match status" value="1"/>
</dbReference>
<comment type="similarity">
    <text evidence="3">Belongs to the metallophosphoesterase superfamily. Purple acid phosphatase family.</text>
</comment>
<dbReference type="AlphaFoldDB" id="A0A914EC72"/>
<dbReference type="GO" id="GO:0046872">
    <property type="term" value="F:metal ion binding"/>
    <property type="evidence" value="ECO:0007669"/>
    <property type="project" value="InterPro"/>
</dbReference>
<feature type="signal peptide" evidence="3">
    <location>
        <begin position="1"/>
        <end position="21"/>
    </location>
</feature>
<keyword evidence="2" id="KW-0325">Glycoprotein</keyword>
<dbReference type="Proteomes" id="UP000887540">
    <property type="component" value="Unplaced"/>
</dbReference>
<dbReference type="InterPro" id="IPR008963">
    <property type="entry name" value="Purple_acid_Pase-like_N"/>
</dbReference>
<evidence type="ECO:0000256" key="1">
    <source>
        <dbReference type="ARBA" id="ARBA00022729"/>
    </source>
</evidence>
<dbReference type="InterPro" id="IPR041792">
    <property type="entry name" value="MPP_PAP"/>
</dbReference>
<evidence type="ECO:0000256" key="2">
    <source>
        <dbReference type="ARBA" id="ARBA00023180"/>
    </source>
</evidence>
<dbReference type="InterPro" id="IPR015914">
    <property type="entry name" value="PAPs_N"/>
</dbReference>
<dbReference type="Gene3D" id="3.60.21.10">
    <property type="match status" value="2"/>
</dbReference>
<dbReference type="CDD" id="cd00839">
    <property type="entry name" value="MPP_PAPs"/>
    <property type="match status" value="1"/>
</dbReference>
<protein>
    <recommendedName>
        <fullName evidence="3">Purple acid phosphatase</fullName>
        <ecNumber evidence="3">3.1.3.2</ecNumber>
    </recommendedName>
</protein>
<name>A0A914EC72_9BILA</name>
<evidence type="ECO:0000259" key="4">
    <source>
        <dbReference type="Pfam" id="PF00149"/>
    </source>
</evidence>
<dbReference type="Pfam" id="PF00149">
    <property type="entry name" value="Metallophos"/>
    <property type="match status" value="1"/>
</dbReference>
<evidence type="ECO:0000313" key="7">
    <source>
        <dbReference type="WBParaSite" id="ACRNAN_scaffold6794.g19148.t1"/>
    </source>
</evidence>
<dbReference type="PANTHER" id="PTHR45867:SF10">
    <property type="entry name" value="PURPLE ACID PHOSPHATASE"/>
    <property type="match status" value="1"/>
</dbReference>
<dbReference type="SUPFAM" id="SSF49363">
    <property type="entry name" value="Purple acid phosphatase, N-terminal domain"/>
    <property type="match status" value="1"/>
</dbReference>
<feature type="chain" id="PRO_5038161095" description="Purple acid phosphatase" evidence="3">
    <location>
        <begin position="22"/>
        <end position="362"/>
    </location>
</feature>
<feature type="domain" description="Calcineurin-like phosphoesterase" evidence="4">
    <location>
        <begin position="139"/>
        <end position="310"/>
    </location>
</feature>
<keyword evidence="3" id="KW-0378">Hydrolase</keyword>
<reference evidence="7" key="1">
    <citation type="submission" date="2022-11" db="UniProtKB">
        <authorList>
            <consortium name="WormBaseParasite"/>
        </authorList>
    </citation>
    <scope>IDENTIFICATION</scope>
</reference>
<dbReference type="EC" id="3.1.3.2" evidence="3"/>
<comment type="catalytic activity">
    <reaction evidence="3">
        <text>a phosphate monoester + H2O = an alcohol + phosphate</text>
        <dbReference type="Rhea" id="RHEA:15017"/>
        <dbReference type="ChEBI" id="CHEBI:15377"/>
        <dbReference type="ChEBI" id="CHEBI:30879"/>
        <dbReference type="ChEBI" id="CHEBI:43474"/>
        <dbReference type="ChEBI" id="CHEBI:67140"/>
        <dbReference type="EC" id="3.1.3.2"/>
    </reaction>
</comment>
<keyword evidence="1 3" id="KW-0732">Signal</keyword>